<evidence type="ECO:0000259" key="10">
    <source>
        <dbReference type="Pfam" id="PF07670"/>
    </source>
</evidence>
<evidence type="ECO:0000256" key="1">
    <source>
        <dbReference type="ARBA" id="ARBA00004651"/>
    </source>
</evidence>
<evidence type="ECO:0000256" key="4">
    <source>
        <dbReference type="ARBA" id="ARBA00022692"/>
    </source>
</evidence>
<dbReference type="InterPro" id="IPR008276">
    <property type="entry name" value="C_nuclsd_transpt"/>
</dbReference>
<evidence type="ECO:0000256" key="7">
    <source>
        <dbReference type="SAM" id="Phobius"/>
    </source>
</evidence>
<dbReference type="GO" id="GO:0005886">
    <property type="term" value="C:plasma membrane"/>
    <property type="evidence" value="ECO:0007669"/>
    <property type="project" value="UniProtKB-SubCell"/>
</dbReference>
<proteinExistence type="inferred from homology"/>
<comment type="similarity">
    <text evidence="2">Belongs to the concentrative nucleoside transporter (CNT) (TC 2.A.41) family.</text>
</comment>
<dbReference type="Pfam" id="PF07670">
    <property type="entry name" value="Gate"/>
    <property type="match status" value="1"/>
</dbReference>
<feature type="transmembrane region" description="Helical" evidence="7">
    <location>
        <begin position="172"/>
        <end position="193"/>
    </location>
</feature>
<feature type="transmembrane region" description="Helical" evidence="7">
    <location>
        <begin position="33"/>
        <end position="51"/>
    </location>
</feature>
<evidence type="ECO:0000313" key="11">
    <source>
        <dbReference type="EMBL" id="KAB2931348.1"/>
    </source>
</evidence>
<feature type="domain" description="Concentrative nucleoside transporter N-terminal" evidence="8">
    <location>
        <begin position="10"/>
        <end position="83"/>
    </location>
</feature>
<evidence type="ECO:0000256" key="2">
    <source>
        <dbReference type="ARBA" id="ARBA00009033"/>
    </source>
</evidence>
<name>A0A833M0T0_9LEPT</name>
<dbReference type="InterPro" id="IPR011642">
    <property type="entry name" value="Gate_dom"/>
</dbReference>
<dbReference type="PANTHER" id="PTHR10590:SF4">
    <property type="entry name" value="SOLUTE CARRIER FAMILY 28 MEMBER 3"/>
    <property type="match status" value="1"/>
</dbReference>
<comment type="caution">
    <text evidence="11">The sequence shown here is derived from an EMBL/GenBank/DDBJ whole genome shotgun (WGS) entry which is preliminary data.</text>
</comment>
<feature type="transmembrane region" description="Helical" evidence="7">
    <location>
        <begin position="6"/>
        <end position="26"/>
    </location>
</feature>
<dbReference type="GO" id="GO:0005337">
    <property type="term" value="F:nucleoside transmembrane transporter activity"/>
    <property type="evidence" value="ECO:0007669"/>
    <property type="project" value="InterPro"/>
</dbReference>
<accession>A0A833M0T0</accession>
<feature type="transmembrane region" description="Helical" evidence="7">
    <location>
        <begin position="394"/>
        <end position="415"/>
    </location>
</feature>
<evidence type="ECO:0000256" key="3">
    <source>
        <dbReference type="ARBA" id="ARBA00022475"/>
    </source>
</evidence>
<sequence>MGMLNLISLAGLIVLTGSAILLSGTIRRQNWRLIFLGIGLQLVLGWLIFQFPGGMAVFGAVNTAVNSLADLAATGARFLFGPLALPPGTEGSLGFFLAFQALPTIVFFSALIGLLYHFGVMPVLINFFSKIFTRLFRTSGAESMVAASSIFVGVEAMLTVRPYLLRMTRSELHTVLVAGLATVSSNVMALYIFTLRETLPSIAGHLVTASILSAPAALVFSKILLPEKEQPETLGTHVRVSYEKEGSFIETIVKSSMDGMKLITGIVALLLSVLGLVALIDALLGWSTGFLGQPLTLKTIFSYLFYPLIAVTGVPFEDIFAVAGVVGERLIVTEVVSYQDLARLMSENAIQERSAVIATYALCGFTHFASLAIFAGGITAIVPERTKDVAAVSMRALVAATFASLMTACVAGFYYSGQSLLF</sequence>
<dbReference type="Proteomes" id="UP000460298">
    <property type="component" value="Unassembled WGS sequence"/>
</dbReference>
<comment type="subcellular location">
    <subcellularLocation>
        <location evidence="1">Cell membrane</location>
        <topology evidence="1">Multi-pass membrane protein</topology>
    </subcellularLocation>
</comment>
<feature type="transmembrane region" description="Helical" evidence="7">
    <location>
        <begin position="304"/>
        <end position="326"/>
    </location>
</feature>
<keyword evidence="4 7" id="KW-0812">Transmembrane</keyword>
<keyword evidence="3" id="KW-1003">Cell membrane</keyword>
<feature type="domain" description="Concentrative nucleoside transporter C-terminal" evidence="9">
    <location>
        <begin position="205"/>
        <end position="412"/>
    </location>
</feature>
<keyword evidence="5 7" id="KW-1133">Transmembrane helix</keyword>
<organism evidence="11 12">
    <name type="scientific">Leptonema illini</name>
    <dbReference type="NCBI Taxonomy" id="183"/>
    <lineage>
        <taxon>Bacteria</taxon>
        <taxon>Pseudomonadati</taxon>
        <taxon>Spirochaetota</taxon>
        <taxon>Spirochaetia</taxon>
        <taxon>Leptospirales</taxon>
        <taxon>Leptospiraceae</taxon>
        <taxon>Leptonema</taxon>
    </lineage>
</organism>
<dbReference type="InterPro" id="IPR002668">
    <property type="entry name" value="CNT_N_dom"/>
</dbReference>
<protein>
    <submittedName>
        <fullName evidence="11">Nucleoside transporter</fullName>
    </submittedName>
</protein>
<evidence type="ECO:0000259" key="8">
    <source>
        <dbReference type="Pfam" id="PF01773"/>
    </source>
</evidence>
<feature type="transmembrane region" description="Helical" evidence="7">
    <location>
        <begin position="262"/>
        <end position="284"/>
    </location>
</feature>
<dbReference type="EMBL" id="WBUI01000014">
    <property type="protein sequence ID" value="KAB2931348.1"/>
    <property type="molecule type" value="Genomic_DNA"/>
</dbReference>
<gene>
    <name evidence="11" type="ORF">F9K24_14000</name>
</gene>
<reference evidence="11 12" key="1">
    <citation type="submission" date="2019-10" db="EMBL/GenBank/DDBJ databases">
        <title>Extracellular Electron Transfer in a Candidatus Methanoperedens spp. Enrichment Culture.</title>
        <authorList>
            <person name="Berger S."/>
            <person name="Rangel Shaw D."/>
            <person name="Berben T."/>
            <person name="In 'T Zandt M."/>
            <person name="Frank J."/>
            <person name="Reimann J."/>
            <person name="Jetten M.S.M."/>
            <person name="Welte C.U."/>
        </authorList>
    </citation>
    <scope>NUCLEOTIDE SEQUENCE [LARGE SCALE GENOMIC DNA]</scope>
    <source>
        <strain evidence="11">SB12</strain>
    </source>
</reference>
<feature type="transmembrane region" description="Helical" evidence="7">
    <location>
        <begin position="139"/>
        <end position="160"/>
    </location>
</feature>
<evidence type="ECO:0000256" key="6">
    <source>
        <dbReference type="ARBA" id="ARBA00023136"/>
    </source>
</evidence>
<dbReference type="PANTHER" id="PTHR10590">
    <property type="entry name" value="SODIUM/NUCLEOSIDE COTRANSPORTER"/>
    <property type="match status" value="1"/>
</dbReference>
<dbReference type="GO" id="GO:0015293">
    <property type="term" value="F:symporter activity"/>
    <property type="evidence" value="ECO:0007669"/>
    <property type="project" value="TreeGrafter"/>
</dbReference>
<dbReference type="Pfam" id="PF01773">
    <property type="entry name" value="Nucleos_tra2_N"/>
    <property type="match status" value="1"/>
</dbReference>
<feature type="transmembrane region" description="Helical" evidence="7">
    <location>
        <begin position="199"/>
        <end position="220"/>
    </location>
</feature>
<evidence type="ECO:0000256" key="5">
    <source>
        <dbReference type="ARBA" id="ARBA00022989"/>
    </source>
</evidence>
<dbReference type="Pfam" id="PF07662">
    <property type="entry name" value="Nucleos_tra2_C"/>
    <property type="match status" value="1"/>
</dbReference>
<keyword evidence="6 7" id="KW-0472">Membrane</keyword>
<dbReference type="InterPro" id="IPR011657">
    <property type="entry name" value="CNT_C_dom"/>
</dbReference>
<feature type="transmembrane region" description="Helical" evidence="7">
    <location>
        <begin position="355"/>
        <end position="382"/>
    </location>
</feature>
<evidence type="ECO:0000313" key="12">
    <source>
        <dbReference type="Proteomes" id="UP000460298"/>
    </source>
</evidence>
<dbReference type="AlphaFoldDB" id="A0A833M0T0"/>
<feature type="transmembrane region" description="Helical" evidence="7">
    <location>
        <begin position="92"/>
        <end position="119"/>
    </location>
</feature>
<feature type="domain" description="Nucleoside transporter/FeoB GTPase Gate" evidence="10">
    <location>
        <begin position="99"/>
        <end position="194"/>
    </location>
</feature>
<evidence type="ECO:0000259" key="9">
    <source>
        <dbReference type="Pfam" id="PF07662"/>
    </source>
</evidence>